<dbReference type="AlphaFoldDB" id="A0AAV3YJI0"/>
<keyword evidence="1" id="KW-0472">Membrane</keyword>
<organism evidence="2 3">
    <name type="scientific">Plakobranchus ocellatus</name>
    <dbReference type="NCBI Taxonomy" id="259542"/>
    <lineage>
        <taxon>Eukaryota</taxon>
        <taxon>Metazoa</taxon>
        <taxon>Spiralia</taxon>
        <taxon>Lophotrochozoa</taxon>
        <taxon>Mollusca</taxon>
        <taxon>Gastropoda</taxon>
        <taxon>Heterobranchia</taxon>
        <taxon>Euthyneura</taxon>
        <taxon>Panpulmonata</taxon>
        <taxon>Sacoglossa</taxon>
        <taxon>Placobranchoidea</taxon>
        <taxon>Plakobranchidae</taxon>
        <taxon>Plakobranchus</taxon>
    </lineage>
</organism>
<keyword evidence="1" id="KW-1133">Transmembrane helix</keyword>
<dbReference type="Proteomes" id="UP000735302">
    <property type="component" value="Unassembled WGS sequence"/>
</dbReference>
<feature type="transmembrane region" description="Helical" evidence="1">
    <location>
        <begin position="20"/>
        <end position="40"/>
    </location>
</feature>
<accession>A0AAV3YJI0</accession>
<sequence>MRHNCNSFDSSNSLSQLSTTIMKAVIIACISLALCIAVVVGSGTDCIKGGGDPDPCANNKVKTYNGNTRPPTPYCCPPGKTRIKGALDVTGYKCTCYTKDEFCQDFPKFCRRG</sequence>
<protein>
    <submittedName>
        <fullName evidence="2">Uncharacterized protein</fullName>
    </submittedName>
</protein>
<name>A0AAV3YJI0_9GAST</name>
<evidence type="ECO:0000256" key="1">
    <source>
        <dbReference type="SAM" id="Phobius"/>
    </source>
</evidence>
<keyword evidence="3" id="KW-1185">Reference proteome</keyword>
<evidence type="ECO:0000313" key="3">
    <source>
        <dbReference type="Proteomes" id="UP000735302"/>
    </source>
</evidence>
<comment type="caution">
    <text evidence="2">The sequence shown here is derived from an EMBL/GenBank/DDBJ whole genome shotgun (WGS) entry which is preliminary data.</text>
</comment>
<proteinExistence type="predicted"/>
<evidence type="ECO:0000313" key="2">
    <source>
        <dbReference type="EMBL" id="GFN82659.1"/>
    </source>
</evidence>
<dbReference type="EMBL" id="BLXT01001025">
    <property type="protein sequence ID" value="GFN82659.1"/>
    <property type="molecule type" value="Genomic_DNA"/>
</dbReference>
<reference evidence="2 3" key="1">
    <citation type="journal article" date="2021" name="Elife">
        <title>Chloroplast acquisition without the gene transfer in kleptoplastic sea slugs, Plakobranchus ocellatus.</title>
        <authorList>
            <person name="Maeda T."/>
            <person name="Takahashi S."/>
            <person name="Yoshida T."/>
            <person name="Shimamura S."/>
            <person name="Takaki Y."/>
            <person name="Nagai Y."/>
            <person name="Toyoda A."/>
            <person name="Suzuki Y."/>
            <person name="Arimoto A."/>
            <person name="Ishii H."/>
            <person name="Satoh N."/>
            <person name="Nishiyama T."/>
            <person name="Hasebe M."/>
            <person name="Maruyama T."/>
            <person name="Minagawa J."/>
            <person name="Obokata J."/>
            <person name="Shigenobu S."/>
        </authorList>
    </citation>
    <scope>NUCLEOTIDE SEQUENCE [LARGE SCALE GENOMIC DNA]</scope>
</reference>
<keyword evidence="1" id="KW-0812">Transmembrane</keyword>
<gene>
    <name evidence="2" type="ORF">PoB_000916500</name>
</gene>